<evidence type="ECO:0000313" key="6">
    <source>
        <dbReference type="EMBL" id="RJX69615.1"/>
    </source>
</evidence>
<dbReference type="SUPFAM" id="SSF53927">
    <property type="entry name" value="Cytidine deaminase-like"/>
    <property type="match status" value="1"/>
</dbReference>
<feature type="domain" description="CMP/dCMP-type deaminase" evidence="5">
    <location>
        <begin position="5"/>
        <end position="129"/>
    </location>
</feature>
<dbReference type="Gene3D" id="3.40.140.10">
    <property type="entry name" value="Cytidine Deaminase, domain 2"/>
    <property type="match status" value="1"/>
</dbReference>
<dbReference type="Proteomes" id="UP000284322">
    <property type="component" value="Unassembled WGS sequence"/>
</dbReference>
<comment type="caution">
    <text evidence="6">The sequence shown here is derived from an EMBL/GenBank/DDBJ whole genome shotgun (WGS) entry which is preliminary data.</text>
</comment>
<keyword evidence="3" id="KW-0378">Hydrolase</keyword>
<dbReference type="InterPro" id="IPR016192">
    <property type="entry name" value="APOBEC/CMP_deaminase_Zn-bd"/>
</dbReference>
<dbReference type="PANTHER" id="PTHR11079">
    <property type="entry name" value="CYTOSINE DEAMINASE FAMILY MEMBER"/>
    <property type="match status" value="1"/>
</dbReference>
<gene>
    <name evidence="6" type="ORF">D6858_03435</name>
</gene>
<dbReference type="GO" id="GO:0008270">
    <property type="term" value="F:zinc ion binding"/>
    <property type="evidence" value="ECO:0007669"/>
    <property type="project" value="InterPro"/>
</dbReference>
<dbReference type="OrthoDB" id="9802676at2"/>
<name>A0A419R4Y7_9SPHN</name>
<dbReference type="EMBL" id="RAHJ01000012">
    <property type="protein sequence ID" value="RJX69615.1"/>
    <property type="molecule type" value="Genomic_DNA"/>
</dbReference>
<dbReference type="GO" id="GO:0006152">
    <property type="term" value="P:purine nucleoside catabolic process"/>
    <property type="evidence" value="ECO:0007669"/>
    <property type="project" value="TreeGrafter"/>
</dbReference>
<keyword evidence="7" id="KW-1185">Reference proteome</keyword>
<dbReference type="InterPro" id="IPR016193">
    <property type="entry name" value="Cytidine_deaminase-like"/>
</dbReference>
<proteinExistence type="inferred from homology"/>
<keyword evidence="2" id="KW-0479">Metal-binding</keyword>
<accession>A0A419R4Y7</accession>
<evidence type="ECO:0000256" key="2">
    <source>
        <dbReference type="ARBA" id="ARBA00022723"/>
    </source>
</evidence>
<dbReference type="PANTHER" id="PTHR11079:SF161">
    <property type="entry name" value="CMP_DCMP-TYPE DEAMINASE DOMAIN-CONTAINING PROTEIN"/>
    <property type="match status" value="1"/>
</dbReference>
<dbReference type="GO" id="GO:0047974">
    <property type="term" value="F:guanosine deaminase activity"/>
    <property type="evidence" value="ECO:0007669"/>
    <property type="project" value="TreeGrafter"/>
</dbReference>
<dbReference type="InterPro" id="IPR002125">
    <property type="entry name" value="CMP_dCMP_dom"/>
</dbReference>
<evidence type="ECO:0000256" key="1">
    <source>
        <dbReference type="ARBA" id="ARBA00006576"/>
    </source>
</evidence>
<evidence type="ECO:0000256" key="4">
    <source>
        <dbReference type="ARBA" id="ARBA00022833"/>
    </source>
</evidence>
<dbReference type="FunFam" id="3.40.140.10:FF:000011">
    <property type="entry name" value="tRNA-specific adenosine deaminase"/>
    <property type="match status" value="1"/>
</dbReference>
<comment type="similarity">
    <text evidence="1">Belongs to the cytidine and deoxycytidylate deaminase family.</text>
</comment>
<dbReference type="PROSITE" id="PS51747">
    <property type="entry name" value="CYT_DCMP_DEAMINASES_2"/>
    <property type="match status" value="1"/>
</dbReference>
<dbReference type="PROSITE" id="PS00903">
    <property type="entry name" value="CYT_DCMP_DEAMINASES_1"/>
    <property type="match status" value="1"/>
</dbReference>
<reference evidence="6 7" key="1">
    <citation type="submission" date="2018-09" db="EMBL/GenBank/DDBJ databases">
        <title>Altererythrobacter sp.Ery1 and Ery12, the genome sequencing of novel strains in genus Alterythrobacter.</title>
        <authorList>
            <person name="Cheng H."/>
            <person name="Wu Y.-H."/>
            <person name="Fang C."/>
            <person name="Xu X.-W."/>
        </authorList>
    </citation>
    <scope>NUCLEOTIDE SEQUENCE [LARGE SCALE GENOMIC DNA]</scope>
    <source>
        <strain evidence="6 7">Ery12</strain>
    </source>
</reference>
<evidence type="ECO:0000313" key="7">
    <source>
        <dbReference type="Proteomes" id="UP000284322"/>
    </source>
</evidence>
<protein>
    <submittedName>
        <fullName evidence="6">Nucleoside deaminase</fullName>
    </submittedName>
</protein>
<evidence type="ECO:0000256" key="3">
    <source>
        <dbReference type="ARBA" id="ARBA00022801"/>
    </source>
</evidence>
<sequence>MVNPVLPEDAMARAIALSQEAISQGSGPPFGAVILKEGAIVGEGSNHVHAHNDPTAHAEIVAIRSACKTLEAPFLDGCILYSSSEPCPMCMSAIYWSRISAVRFATDRNAAARAGFDDRTLYAELQRPLAEREISMIQMMAEEGQSTFDIWTQGGRSAVQTTLNEE</sequence>
<keyword evidence="4" id="KW-0862">Zinc</keyword>
<dbReference type="AlphaFoldDB" id="A0A419R4Y7"/>
<evidence type="ECO:0000259" key="5">
    <source>
        <dbReference type="PROSITE" id="PS51747"/>
    </source>
</evidence>
<organism evidence="6 7">
    <name type="scientific">Tsuneonella suprasediminis</name>
    <dbReference type="NCBI Taxonomy" id="2306996"/>
    <lineage>
        <taxon>Bacteria</taxon>
        <taxon>Pseudomonadati</taxon>
        <taxon>Pseudomonadota</taxon>
        <taxon>Alphaproteobacteria</taxon>
        <taxon>Sphingomonadales</taxon>
        <taxon>Erythrobacteraceae</taxon>
        <taxon>Tsuneonella</taxon>
    </lineage>
</organism>
<dbReference type="Pfam" id="PF00383">
    <property type="entry name" value="dCMP_cyt_deam_1"/>
    <property type="match status" value="1"/>
</dbReference>
<dbReference type="CDD" id="cd01285">
    <property type="entry name" value="nucleoside_deaminase"/>
    <property type="match status" value="1"/>
</dbReference>